<accession>A0A1J4TAI0</accession>
<feature type="region of interest" description="Disordered" evidence="2">
    <location>
        <begin position="1"/>
        <end position="27"/>
    </location>
</feature>
<evidence type="ECO:0000313" key="4">
    <source>
        <dbReference type="EMBL" id="OIO07231.1"/>
    </source>
</evidence>
<comment type="caution">
    <text evidence="4">The sequence shown here is derived from an EMBL/GenBank/DDBJ whole genome shotgun (WGS) entry which is preliminary data.</text>
</comment>
<gene>
    <name evidence="4" type="ORF">AUJ35_02490</name>
</gene>
<keyword evidence="3" id="KW-1133">Transmembrane helix</keyword>
<dbReference type="Pfam" id="PF11369">
    <property type="entry name" value="DUF3160"/>
    <property type="match status" value="1"/>
</dbReference>
<dbReference type="Proteomes" id="UP000182860">
    <property type="component" value="Unassembled WGS sequence"/>
</dbReference>
<sequence length="814" mass="92166">MFEKAEEIKKTVDSAPKATTSPNFTNARSNYVDSDSAGIGKKIAGILILLVIIAILVFGGYFVYQKFINKSASTPSTSTAQSDAQKLQAELDQAKLTANLPSNADAGSNVASSTDLGQGIEYLSFSNFYTEPDNSMAVNIDDYQLPLNIKSDVLNYYDVARKINLDKNLTDLNNNGFAVIDNPFSKDPKNPDAKSLNNFYSVYDTLNRKQIPTLLTADFITYYYQNTMKKAFKDIEENVFYGNLWDISNQLFETAKSRYNNRLVEVGNINDPILEGARLEMAYTATLIEILKPADGQINTKNDLSDKSLFTLQEVDDFSFNLPQYLKVDVLKEVQNIREHKVSAKSPVMLYTRDYREFVVPAEYKTNARLNNFYLATRWLNTVFPVYYKNTDCPDCALDAEDWRIQMVASGYLAQDVFGDDNLKNEWARIYKVLTFFKGLRDDVSLVNYRDALVELFGTDYKLEEIFSNSNGQAGENFDKLQDKILSLEFLDAYGAWDKEDPKNFGKLGVKMLADFYWPNDYIFSSLTSPDVSTYKGGATPKATNTTACRLGGIWQRCLGFALDVINLVFPIPAQNAYFTENTNFQRYTEQVGLIKNRLAALNNTWHNNNYWSTLKTIKTSLENPDNYKPAFARSSVWVGKETNRALATWANLQLPADKFGLYQKYSQADNLADGSIKFLEYSYVEPNIVLINELLANNTMVKEMFSVLKINNEVNQVAISLNDLEAKLKSLKSLMEKELSGVQLSDEDIQFIDKTIKEFKVDESSSKTFKITGLSGRTLTEDLSDVKLLVLVQKRGNDLVMAVGPIFKYWEKK</sequence>
<keyword evidence="3" id="KW-0812">Transmembrane</keyword>
<feature type="compositionally biased region" description="Basic and acidic residues" evidence="2">
    <location>
        <begin position="1"/>
        <end position="12"/>
    </location>
</feature>
<organism evidence="4 5">
    <name type="scientific">Candidatus Falkowbacteria bacterium CG1_02_41_21</name>
    <dbReference type="NCBI Taxonomy" id="1805147"/>
    <lineage>
        <taxon>Bacteria</taxon>
        <taxon>Candidatus Falkowiibacteriota</taxon>
    </lineage>
</organism>
<keyword evidence="3" id="KW-0472">Membrane</keyword>
<dbReference type="SMART" id="SM01325">
    <property type="entry name" value="DUF3160"/>
    <property type="match status" value="1"/>
</dbReference>
<keyword evidence="1" id="KW-0175">Coiled coil</keyword>
<proteinExistence type="predicted"/>
<feature type="compositionally biased region" description="Polar residues" evidence="2">
    <location>
        <begin position="17"/>
        <end position="27"/>
    </location>
</feature>
<protein>
    <recommendedName>
        <fullName evidence="6">DUF3160 domain-containing protein</fullName>
    </recommendedName>
</protein>
<dbReference type="EMBL" id="MNUV01000046">
    <property type="protein sequence ID" value="OIO07231.1"/>
    <property type="molecule type" value="Genomic_DNA"/>
</dbReference>
<name>A0A1J4TAI0_9BACT</name>
<evidence type="ECO:0000256" key="3">
    <source>
        <dbReference type="SAM" id="Phobius"/>
    </source>
</evidence>
<reference evidence="4 5" key="1">
    <citation type="journal article" date="2016" name="Environ. Microbiol.">
        <title>Genomic resolution of a cold subsurface aquifer community provides metabolic insights for novel microbes adapted to high CO concentrations.</title>
        <authorList>
            <person name="Probst A.J."/>
            <person name="Castelle C.J."/>
            <person name="Singh A."/>
            <person name="Brown C.T."/>
            <person name="Anantharaman K."/>
            <person name="Sharon I."/>
            <person name="Hug L.A."/>
            <person name="Burstein D."/>
            <person name="Emerson J.B."/>
            <person name="Thomas B.C."/>
            <person name="Banfield J.F."/>
        </authorList>
    </citation>
    <scope>NUCLEOTIDE SEQUENCE [LARGE SCALE GENOMIC DNA]</scope>
    <source>
        <strain evidence="4">CG1_02_41_21</strain>
    </source>
</reference>
<dbReference type="AlphaFoldDB" id="A0A1J4TAI0"/>
<evidence type="ECO:0000256" key="2">
    <source>
        <dbReference type="SAM" id="MobiDB-lite"/>
    </source>
</evidence>
<feature type="transmembrane region" description="Helical" evidence="3">
    <location>
        <begin position="43"/>
        <end position="64"/>
    </location>
</feature>
<feature type="coiled-coil region" evidence="1">
    <location>
        <begin position="715"/>
        <end position="742"/>
    </location>
</feature>
<evidence type="ECO:0000256" key="1">
    <source>
        <dbReference type="SAM" id="Coils"/>
    </source>
</evidence>
<evidence type="ECO:0008006" key="6">
    <source>
        <dbReference type="Google" id="ProtNLM"/>
    </source>
</evidence>
<dbReference type="InterPro" id="IPR022601">
    <property type="entry name" value="DUF3160"/>
</dbReference>
<evidence type="ECO:0000313" key="5">
    <source>
        <dbReference type="Proteomes" id="UP000182860"/>
    </source>
</evidence>